<dbReference type="Proteomes" id="UP000703038">
    <property type="component" value="Unassembled WGS sequence"/>
</dbReference>
<feature type="transmembrane region" description="Helical" evidence="1">
    <location>
        <begin position="20"/>
        <end position="41"/>
    </location>
</feature>
<evidence type="ECO:0000313" key="2">
    <source>
        <dbReference type="EMBL" id="MBM7416022.1"/>
    </source>
</evidence>
<evidence type="ECO:0000256" key="1">
    <source>
        <dbReference type="SAM" id="Phobius"/>
    </source>
</evidence>
<evidence type="ECO:0000313" key="3">
    <source>
        <dbReference type="Proteomes" id="UP000703038"/>
    </source>
</evidence>
<proteinExistence type="predicted"/>
<reference evidence="2 3" key="1">
    <citation type="submission" date="2021-01" db="EMBL/GenBank/DDBJ databases">
        <title>Genomics of switchgrass bacterial isolates.</title>
        <authorList>
            <person name="Shade A."/>
        </authorList>
    </citation>
    <scope>NUCLEOTIDE SEQUENCE [LARGE SCALE GENOMIC DNA]</scope>
    <source>
        <strain evidence="2 3">PvP111</strain>
    </source>
</reference>
<gene>
    <name evidence="2" type="ORF">JOE42_002755</name>
</gene>
<accession>A0ABS2KVT7</accession>
<keyword evidence="1" id="KW-0812">Transmembrane</keyword>
<sequence length="238" mass="26727">MAGREGMRMDAVVQFAGQYWWLWFVFGGSIAGAAKAVGAANERRADRRLERYRIKQEAKVAALELTKASKQDADAQRRSVEKALAEHDDVNARWFAYETDVINLLEFPMMTNMRDPMTVAFHRAKLEADSLRPSAADELVDDPEAQRLYRSAVHDYAVAFTAAESEAKRRRRGNFSEAEQNRLTRAQSLLRMALDGASTPAERQAAYRKARTELEGLVTLPTTAYAQIEQRIAGALEA</sequence>
<name>A0ABS2KVT7_9NOCA</name>
<organism evidence="2 3">
    <name type="scientific">Rhodococcoides corynebacterioides</name>
    <dbReference type="NCBI Taxonomy" id="53972"/>
    <lineage>
        <taxon>Bacteria</taxon>
        <taxon>Bacillati</taxon>
        <taxon>Actinomycetota</taxon>
        <taxon>Actinomycetes</taxon>
        <taxon>Mycobacteriales</taxon>
        <taxon>Nocardiaceae</taxon>
        <taxon>Rhodococcoides</taxon>
    </lineage>
</organism>
<protein>
    <submittedName>
        <fullName evidence="2">Uncharacterized protein</fullName>
    </submittedName>
</protein>
<comment type="caution">
    <text evidence="2">The sequence shown here is derived from an EMBL/GenBank/DDBJ whole genome shotgun (WGS) entry which is preliminary data.</text>
</comment>
<keyword evidence="1" id="KW-1133">Transmembrane helix</keyword>
<dbReference type="EMBL" id="JAFBBK010000001">
    <property type="protein sequence ID" value="MBM7416022.1"/>
    <property type="molecule type" value="Genomic_DNA"/>
</dbReference>
<keyword evidence="3" id="KW-1185">Reference proteome</keyword>
<keyword evidence="1" id="KW-0472">Membrane</keyword>